<proteinExistence type="predicted"/>
<evidence type="ECO:0000313" key="1">
    <source>
        <dbReference type="EMBL" id="CBA27712.1"/>
    </source>
</evidence>
<name>C9XUW4_CROTZ</name>
<dbReference type="AlphaFoldDB" id="C9XUW4"/>
<reference evidence="2" key="2">
    <citation type="journal article" date="2011" name="J. Bacteriol.">
        <title>Complete genome sequence of Cronobacter turicensis LMG 23827, a food-borne pathogen causing deaths in neonates.</title>
        <authorList>
            <person name="Stephan R."/>
            <person name="Lehner A."/>
            <person name="Tischler P."/>
            <person name="Rattei T."/>
        </authorList>
    </citation>
    <scope>NUCLEOTIDE SEQUENCE [LARGE SCALE GENOMIC DNA]</scope>
    <source>
        <strain evidence="2">DSM 18703 / CCUG 55852 / LMG 23827 / z3032</strain>
    </source>
</reference>
<gene>
    <name evidence="1" type="ordered locus">Ctu_05640</name>
</gene>
<organism evidence="1 2">
    <name type="scientific">Cronobacter turicensis (strain DSM 18703 / CCUG 55852 / LMG 23827 / z3032)</name>
    <dbReference type="NCBI Taxonomy" id="693216"/>
    <lineage>
        <taxon>Bacteria</taxon>
        <taxon>Pseudomonadati</taxon>
        <taxon>Pseudomonadota</taxon>
        <taxon>Gammaproteobacteria</taxon>
        <taxon>Enterobacterales</taxon>
        <taxon>Enterobacteriaceae</taxon>
        <taxon>Cronobacter</taxon>
    </lineage>
</organism>
<keyword evidence="2" id="KW-1185">Reference proteome</keyword>
<accession>C9XUW4</accession>
<dbReference type="KEGG" id="ctu:CTU_05640"/>
<reference evidence="1 2" key="1">
    <citation type="journal article" date="2010" name="J. Bacteriol.">
        <title>Complete Genome Sequence of Cronobacter turicensis LMG 23827, a foodborne pathogen causing deaths in neonates.</title>
        <authorList>
            <person name="Stephan R."/>
            <person name="Lehner A."/>
            <person name="Tischler P."/>
            <person name="Rattei T."/>
        </authorList>
    </citation>
    <scope>NUCLEOTIDE SEQUENCE [LARGE SCALE GENOMIC DNA]</scope>
    <source>
        <strain evidence="2">DSM 18703 / CCUG 55852 / LMG 23827 / z3032</strain>
    </source>
</reference>
<evidence type="ECO:0000313" key="2">
    <source>
        <dbReference type="Proteomes" id="UP000002069"/>
    </source>
</evidence>
<dbReference type="EMBL" id="FN543093">
    <property type="protein sequence ID" value="CBA27712.1"/>
    <property type="molecule type" value="Genomic_DNA"/>
</dbReference>
<dbReference type="HOGENOM" id="CLU_3011860_0_0_6"/>
<dbReference type="Proteomes" id="UP000002069">
    <property type="component" value="Chromosome"/>
</dbReference>
<protein>
    <submittedName>
        <fullName evidence="1">Uncharacterized protein</fullName>
    </submittedName>
</protein>
<sequence>MKIKKVSCVILFFYRFRRFRPLKNPGAARVITPRSLFAASLILLLLRKSCKINRLP</sequence>